<name>A0A970B5J6_9GAMM</name>
<dbReference type="Pfam" id="PF00072">
    <property type="entry name" value="Response_reg"/>
    <property type="match status" value="1"/>
</dbReference>
<organism evidence="13 14">
    <name type="scientific">Solimonas marina</name>
    <dbReference type="NCBI Taxonomy" id="2714601"/>
    <lineage>
        <taxon>Bacteria</taxon>
        <taxon>Pseudomonadati</taxon>
        <taxon>Pseudomonadota</taxon>
        <taxon>Gammaproteobacteria</taxon>
        <taxon>Nevskiales</taxon>
        <taxon>Nevskiaceae</taxon>
        <taxon>Solimonas</taxon>
    </lineage>
</organism>
<dbReference type="InterPro" id="IPR036890">
    <property type="entry name" value="HATPase_C_sf"/>
</dbReference>
<reference evidence="13" key="1">
    <citation type="submission" date="2020-03" db="EMBL/GenBank/DDBJ databases">
        <title>Solimonas marina sp. nov., isolated from deep seawater of the Pacific Ocean.</title>
        <authorList>
            <person name="Liu X."/>
            <person name="Lai Q."/>
            <person name="Sun F."/>
            <person name="Gai Y."/>
            <person name="Li G."/>
            <person name="Shao Z."/>
        </authorList>
    </citation>
    <scope>NUCLEOTIDE SEQUENCE</scope>
    <source>
        <strain evidence="13">C16B3</strain>
    </source>
</reference>
<evidence type="ECO:0000259" key="12">
    <source>
        <dbReference type="PROSITE" id="PS50110"/>
    </source>
</evidence>
<evidence type="ECO:0000259" key="11">
    <source>
        <dbReference type="PROSITE" id="PS50109"/>
    </source>
</evidence>
<keyword evidence="8" id="KW-0175">Coiled coil</keyword>
<dbReference type="GO" id="GO:0009927">
    <property type="term" value="F:histidine phosphotransfer kinase activity"/>
    <property type="evidence" value="ECO:0007669"/>
    <property type="project" value="TreeGrafter"/>
</dbReference>
<evidence type="ECO:0000256" key="9">
    <source>
        <dbReference type="SAM" id="MobiDB-lite"/>
    </source>
</evidence>
<dbReference type="PRINTS" id="PR00344">
    <property type="entry name" value="BCTRLSENSOR"/>
</dbReference>
<dbReference type="InterPro" id="IPR036097">
    <property type="entry name" value="HisK_dim/P_sf"/>
</dbReference>
<evidence type="ECO:0000256" key="8">
    <source>
        <dbReference type="SAM" id="Coils"/>
    </source>
</evidence>
<dbReference type="Gene3D" id="3.40.50.2300">
    <property type="match status" value="1"/>
</dbReference>
<evidence type="ECO:0000256" key="10">
    <source>
        <dbReference type="SAM" id="Phobius"/>
    </source>
</evidence>
<feature type="region of interest" description="Disordered" evidence="9">
    <location>
        <begin position="482"/>
        <end position="504"/>
    </location>
</feature>
<feature type="coiled-coil region" evidence="8">
    <location>
        <begin position="225"/>
        <end position="252"/>
    </location>
</feature>
<evidence type="ECO:0000256" key="3">
    <source>
        <dbReference type="ARBA" id="ARBA00022553"/>
    </source>
</evidence>
<evidence type="ECO:0000313" key="13">
    <source>
        <dbReference type="EMBL" id="NKF23467.1"/>
    </source>
</evidence>
<dbReference type="SUPFAM" id="SSF55874">
    <property type="entry name" value="ATPase domain of HSP90 chaperone/DNA topoisomerase II/histidine kinase"/>
    <property type="match status" value="1"/>
</dbReference>
<dbReference type="CDD" id="cd16922">
    <property type="entry name" value="HATPase_EvgS-ArcB-TorS-like"/>
    <property type="match status" value="1"/>
</dbReference>
<dbReference type="Gene3D" id="3.30.565.10">
    <property type="entry name" value="Histidine kinase-like ATPase, C-terminal domain"/>
    <property type="match status" value="1"/>
</dbReference>
<proteinExistence type="predicted"/>
<dbReference type="InterPro" id="IPR003661">
    <property type="entry name" value="HisK_dim/P_dom"/>
</dbReference>
<dbReference type="GO" id="GO:0000155">
    <property type="term" value="F:phosphorelay sensor kinase activity"/>
    <property type="evidence" value="ECO:0007669"/>
    <property type="project" value="InterPro"/>
</dbReference>
<feature type="modified residue" description="4-aspartylphosphate" evidence="7">
    <location>
        <position position="567"/>
    </location>
</feature>
<dbReference type="EC" id="2.7.13.3" evidence="2"/>
<dbReference type="Pfam" id="PF02518">
    <property type="entry name" value="HATPase_c"/>
    <property type="match status" value="1"/>
</dbReference>
<dbReference type="InterPro" id="IPR005467">
    <property type="entry name" value="His_kinase_dom"/>
</dbReference>
<dbReference type="AlphaFoldDB" id="A0A970B5J6"/>
<evidence type="ECO:0000256" key="2">
    <source>
        <dbReference type="ARBA" id="ARBA00012438"/>
    </source>
</evidence>
<dbReference type="InterPro" id="IPR011006">
    <property type="entry name" value="CheY-like_superfamily"/>
</dbReference>
<dbReference type="GO" id="GO:0005886">
    <property type="term" value="C:plasma membrane"/>
    <property type="evidence" value="ECO:0007669"/>
    <property type="project" value="TreeGrafter"/>
</dbReference>
<dbReference type="RefSeq" id="WP_168148793.1">
    <property type="nucleotide sequence ID" value="NZ_JAAVXB010000008.1"/>
</dbReference>
<protein>
    <recommendedName>
        <fullName evidence="2">histidine kinase</fullName>
        <ecNumber evidence="2">2.7.13.3</ecNumber>
    </recommendedName>
</protein>
<dbReference type="FunFam" id="3.30.565.10:FF:000010">
    <property type="entry name" value="Sensor histidine kinase RcsC"/>
    <property type="match status" value="1"/>
</dbReference>
<dbReference type="SMART" id="SM00387">
    <property type="entry name" value="HATPase_c"/>
    <property type="match status" value="1"/>
</dbReference>
<feature type="domain" description="Response regulatory" evidence="12">
    <location>
        <begin position="518"/>
        <end position="639"/>
    </location>
</feature>
<keyword evidence="10" id="KW-0812">Transmembrane</keyword>
<accession>A0A970B5J6</accession>
<dbReference type="SMART" id="SM00448">
    <property type="entry name" value="REC"/>
    <property type="match status" value="1"/>
</dbReference>
<keyword evidence="10" id="KW-0472">Membrane</keyword>
<dbReference type="SMART" id="SM00388">
    <property type="entry name" value="HisKA"/>
    <property type="match status" value="1"/>
</dbReference>
<keyword evidence="10" id="KW-1133">Transmembrane helix</keyword>
<dbReference type="InterPro" id="IPR007891">
    <property type="entry name" value="CHASE3"/>
</dbReference>
<comment type="catalytic activity">
    <reaction evidence="1">
        <text>ATP + protein L-histidine = ADP + protein N-phospho-L-histidine.</text>
        <dbReference type="EC" id="2.7.13.3"/>
    </reaction>
</comment>
<dbReference type="PANTHER" id="PTHR43047:SF72">
    <property type="entry name" value="OSMOSENSING HISTIDINE PROTEIN KINASE SLN1"/>
    <property type="match status" value="1"/>
</dbReference>
<feature type="domain" description="Histidine kinase" evidence="11">
    <location>
        <begin position="259"/>
        <end position="482"/>
    </location>
</feature>
<keyword evidence="14" id="KW-1185">Reference proteome</keyword>
<dbReference type="Proteomes" id="UP000653472">
    <property type="component" value="Unassembled WGS sequence"/>
</dbReference>
<dbReference type="CDD" id="cd00082">
    <property type="entry name" value="HisKA"/>
    <property type="match status" value="1"/>
</dbReference>
<keyword evidence="4" id="KW-0808">Transferase</keyword>
<dbReference type="PROSITE" id="PS50110">
    <property type="entry name" value="RESPONSE_REGULATORY"/>
    <property type="match status" value="1"/>
</dbReference>
<dbReference type="InterPro" id="IPR004358">
    <property type="entry name" value="Sig_transdc_His_kin-like_C"/>
</dbReference>
<dbReference type="EMBL" id="JAAVXB010000008">
    <property type="protein sequence ID" value="NKF23467.1"/>
    <property type="molecule type" value="Genomic_DNA"/>
</dbReference>
<dbReference type="Pfam" id="PF05227">
    <property type="entry name" value="CHASE3"/>
    <property type="match status" value="1"/>
</dbReference>
<dbReference type="InterPro" id="IPR001789">
    <property type="entry name" value="Sig_transdc_resp-reg_receiver"/>
</dbReference>
<dbReference type="SUPFAM" id="SSF47384">
    <property type="entry name" value="Homodimeric domain of signal transducing histidine kinase"/>
    <property type="match status" value="1"/>
</dbReference>
<sequence length="649" mass="70481">MNRIVRKLQRTLRRIPASYRWSVLGLTLVAVLTFNAWLAILSAHRLFDQQAQSRFGLRVEARINTVQSLAKDIDNSTRGYLLSGSVEYLQPYREAATRLNTEMSLLANELQRFPDNANSARALYRSIYALIDQTQTAITARSAMGNNPSVRQIEPQLALETQRIEQLRNNAVALRELQSKINLGLEQTLQQSRRDTLIAIVVPSVISILMAGLLWTLAVRDLRQKEILNRERRRLLEQERRARAEAEAASQARDDFVAAVSHELRTPLQAILGWSQFMRRVSASGDDTPAASLDSALISVERNARQLSSMVDGLLDASLALSGRIELQADAVDLGEILRAAIDLMQPAARAKRVGLDLLIGPQPLPLIGDAQRLRQIVINLVGNAVKFTPSGGQVTVRAGRADAQLEFSVGDTGIGIRRDLLPLVFQRYVQGSEPTTRQHGGLGLGLAIVKHLVEMHGGQIEASSAGLGHGAQFVVRLPTQSPAADTAPPPVAPTELSQPLNTEPSPAAQLERLHGLRMLVVDDDADVRAVLEMLLAVEGAQVRAAASAAEALDALRGSRIDIVLSDVGMPDVDGYALARAVRALSLGESASPADTPMIALTAFSRAEDERRAIDSGFDAHIGKPVDVERLIAVIRACAAAPDQPLERS</sequence>
<evidence type="ECO:0000256" key="5">
    <source>
        <dbReference type="ARBA" id="ARBA00022777"/>
    </source>
</evidence>
<evidence type="ECO:0000256" key="7">
    <source>
        <dbReference type="PROSITE-ProRule" id="PRU00169"/>
    </source>
</evidence>
<keyword evidence="5" id="KW-0418">Kinase</keyword>
<dbReference type="PROSITE" id="PS50109">
    <property type="entry name" value="HIS_KIN"/>
    <property type="match status" value="1"/>
</dbReference>
<keyword evidence="3 7" id="KW-0597">Phosphoprotein</keyword>
<evidence type="ECO:0000256" key="1">
    <source>
        <dbReference type="ARBA" id="ARBA00000085"/>
    </source>
</evidence>
<comment type="caution">
    <text evidence="13">The sequence shown here is derived from an EMBL/GenBank/DDBJ whole genome shotgun (WGS) entry which is preliminary data.</text>
</comment>
<dbReference type="InterPro" id="IPR003594">
    <property type="entry name" value="HATPase_dom"/>
</dbReference>
<feature type="transmembrane region" description="Helical" evidence="10">
    <location>
        <begin position="21"/>
        <end position="40"/>
    </location>
</feature>
<keyword evidence="6" id="KW-0902">Two-component regulatory system</keyword>
<evidence type="ECO:0000313" key="14">
    <source>
        <dbReference type="Proteomes" id="UP000653472"/>
    </source>
</evidence>
<evidence type="ECO:0000256" key="6">
    <source>
        <dbReference type="ARBA" id="ARBA00023012"/>
    </source>
</evidence>
<evidence type="ECO:0000256" key="4">
    <source>
        <dbReference type="ARBA" id="ARBA00022679"/>
    </source>
</evidence>
<gene>
    <name evidence="13" type="ORF">G7Y82_14200</name>
</gene>
<dbReference type="SUPFAM" id="SSF52172">
    <property type="entry name" value="CheY-like"/>
    <property type="match status" value="1"/>
</dbReference>
<dbReference type="Gene3D" id="1.10.287.130">
    <property type="match status" value="1"/>
</dbReference>
<dbReference type="Pfam" id="PF00512">
    <property type="entry name" value="HisKA"/>
    <property type="match status" value="1"/>
</dbReference>
<dbReference type="PANTHER" id="PTHR43047">
    <property type="entry name" value="TWO-COMPONENT HISTIDINE PROTEIN KINASE"/>
    <property type="match status" value="1"/>
</dbReference>